<evidence type="ECO:0000259" key="5">
    <source>
        <dbReference type="PROSITE" id="PS51471"/>
    </source>
</evidence>
<dbReference type="InterPro" id="IPR005123">
    <property type="entry name" value="Oxoglu/Fe-dep_dioxygenase_dom"/>
</dbReference>
<dbReference type="Pfam" id="PF03171">
    <property type="entry name" value="2OG-FeII_Oxy"/>
    <property type="match status" value="1"/>
</dbReference>
<comment type="similarity">
    <text evidence="4">Belongs to the iron/ascorbate-dependent oxidoreductase family.</text>
</comment>
<proteinExistence type="inferred from homology"/>
<dbReference type="InterPro" id="IPR027443">
    <property type="entry name" value="IPNS-like_sf"/>
</dbReference>
<dbReference type="AlphaFoldDB" id="A0A978UD59"/>
<dbReference type="PROSITE" id="PS51471">
    <property type="entry name" value="FE2OG_OXY"/>
    <property type="match status" value="1"/>
</dbReference>
<protein>
    <recommendedName>
        <fullName evidence="5">Fe2OG dioxygenase domain-containing protein</fullName>
    </recommendedName>
</protein>
<dbReference type="GO" id="GO:0016491">
    <property type="term" value="F:oxidoreductase activity"/>
    <property type="evidence" value="ECO:0007669"/>
    <property type="project" value="UniProtKB-KW"/>
</dbReference>
<keyword evidence="3 4" id="KW-0408">Iron</keyword>
<dbReference type="FunFam" id="2.60.120.330:FF:000079">
    <property type="entry name" value="Protein SRG1"/>
    <property type="match status" value="1"/>
</dbReference>
<evidence type="ECO:0000313" key="6">
    <source>
        <dbReference type="EMBL" id="KAH7512702.1"/>
    </source>
</evidence>
<dbReference type="InterPro" id="IPR044861">
    <property type="entry name" value="IPNS-like_FE2OG_OXY"/>
</dbReference>
<dbReference type="GO" id="GO:0046872">
    <property type="term" value="F:metal ion binding"/>
    <property type="evidence" value="ECO:0007669"/>
    <property type="project" value="UniProtKB-KW"/>
</dbReference>
<name>A0A978UD59_ZIZJJ</name>
<evidence type="ECO:0000256" key="2">
    <source>
        <dbReference type="ARBA" id="ARBA00022896"/>
    </source>
</evidence>
<organism evidence="6 7">
    <name type="scientific">Ziziphus jujuba var. spinosa</name>
    <dbReference type="NCBI Taxonomy" id="714518"/>
    <lineage>
        <taxon>Eukaryota</taxon>
        <taxon>Viridiplantae</taxon>
        <taxon>Streptophyta</taxon>
        <taxon>Embryophyta</taxon>
        <taxon>Tracheophyta</taxon>
        <taxon>Spermatophyta</taxon>
        <taxon>Magnoliopsida</taxon>
        <taxon>eudicotyledons</taxon>
        <taxon>Gunneridae</taxon>
        <taxon>Pentapetalae</taxon>
        <taxon>rosids</taxon>
        <taxon>fabids</taxon>
        <taxon>Rosales</taxon>
        <taxon>Rhamnaceae</taxon>
        <taxon>Paliureae</taxon>
        <taxon>Ziziphus</taxon>
    </lineage>
</organism>
<reference evidence="6" key="1">
    <citation type="journal article" date="2021" name="Front. Plant Sci.">
        <title>Chromosome-Scale Genome Assembly for Chinese Sour Jujube and Insights Into Its Genome Evolution and Domestication Signature.</title>
        <authorList>
            <person name="Shen L.-Y."/>
            <person name="Luo H."/>
            <person name="Wang X.-L."/>
            <person name="Wang X.-M."/>
            <person name="Qiu X.-J."/>
            <person name="Liu H."/>
            <person name="Zhou S.-S."/>
            <person name="Jia K.-H."/>
            <person name="Nie S."/>
            <person name="Bao Y.-T."/>
            <person name="Zhang R.-G."/>
            <person name="Yun Q.-Z."/>
            <person name="Chai Y.-H."/>
            <person name="Lu J.-Y."/>
            <person name="Li Y."/>
            <person name="Zhao S.-W."/>
            <person name="Mao J.-F."/>
            <person name="Jia S.-G."/>
            <person name="Mao Y.-M."/>
        </authorList>
    </citation>
    <scope>NUCLEOTIDE SEQUENCE</scope>
    <source>
        <strain evidence="6">AT0</strain>
        <tissue evidence="6">Leaf</tissue>
    </source>
</reference>
<dbReference type="EMBL" id="JAEACU010000012">
    <property type="protein sequence ID" value="KAH7512702.1"/>
    <property type="molecule type" value="Genomic_DNA"/>
</dbReference>
<keyword evidence="2" id="KW-0847">Vitamin C</keyword>
<gene>
    <name evidence="6" type="ORF">FEM48_Zijuj12G0118700</name>
</gene>
<feature type="domain" description="Fe2OG dioxygenase" evidence="5">
    <location>
        <begin position="97"/>
        <end position="197"/>
    </location>
</feature>
<evidence type="ECO:0000256" key="4">
    <source>
        <dbReference type="RuleBase" id="RU003682"/>
    </source>
</evidence>
<evidence type="ECO:0000313" key="7">
    <source>
        <dbReference type="Proteomes" id="UP000813462"/>
    </source>
</evidence>
<dbReference type="InterPro" id="IPR050295">
    <property type="entry name" value="Plant_2OG-oxidoreductases"/>
</dbReference>
<dbReference type="PANTHER" id="PTHR47991">
    <property type="entry name" value="OXOGLUTARATE/IRON-DEPENDENT DIOXYGENASE"/>
    <property type="match status" value="1"/>
</dbReference>
<comment type="caution">
    <text evidence="6">The sequence shown here is derived from an EMBL/GenBank/DDBJ whole genome shotgun (WGS) entry which is preliminary data.</text>
</comment>
<dbReference type="SUPFAM" id="SSF51197">
    <property type="entry name" value="Clavaminate synthase-like"/>
    <property type="match status" value="1"/>
</dbReference>
<dbReference type="GO" id="GO:0031418">
    <property type="term" value="F:L-ascorbic acid binding"/>
    <property type="evidence" value="ECO:0007669"/>
    <property type="project" value="UniProtKB-KW"/>
</dbReference>
<accession>A0A978UD59</accession>
<dbReference type="Proteomes" id="UP000813462">
    <property type="component" value="Unassembled WGS sequence"/>
</dbReference>
<evidence type="ECO:0000256" key="1">
    <source>
        <dbReference type="ARBA" id="ARBA00022723"/>
    </source>
</evidence>
<keyword evidence="4" id="KW-0560">Oxidoreductase</keyword>
<evidence type="ECO:0000256" key="3">
    <source>
        <dbReference type="ARBA" id="ARBA00023004"/>
    </source>
</evidence>
<keyword evidence="1 4" id="KW-0479">Metal-binding</keyword>
<dbReference type="Gene3D" id="2.60.120.330">
    <property type="entry name" value="B-lactam Antibiotic, Isopenicillin N Synthase, Chain"/>
    <property type="match status" value="1"/>
</dbReference>
<sequence>MEEKKKFWQTPGELEGFGQTFVVSEEQKLDWSDMFFFTTLPVHMRKPHLFPKLPSPFRETLEIYSLELKNLAMRILEQMEKALKVEDKEVRELFEGGLQSMRMNHYPPCPQPEQVIGLTPHSDGGGLTILLQISEVEGLQVKKDGIWVPIKPLPNAFIVNIGDMLEIVTNGEYRSLEHRATINSEKERLSIAIFHSPRFEGELGPARSLITEQSPQKYKRVGVREYYEGFFSRELDGKAFIDSLKLRHGEEH</sequence>